<dbReference type="RefSeq" id="WP_251916223.1">
    <property type="nucleotide sequence ID" value="NZ_JAMRXG010000014.1"/>
</dbReference>
<evidence type="ECO:0000313" key="1">
    <source>
        <dbReference type="EMBL" id="MCM6777273.1"/>
    </source>
</evidence>
<sequence length="73" mass="8083">MSGIEIRLPSLAYLKPGLIRRIRRLSDTDAICTLLELTLDPAALAAVDDMDPGDFQQLMNEWRTHSGVDLGES</sequence>
<accession>A0A9X2EDY1</accession>
<proteinExistence type="predicted"/>
<name>A0A9X2EDY1_9NOCA</name>
<organism evidence="1 2">
    <name type="scientific">Nocardia pulmonis</name>
    <dbReference type="NCBI Taxonomy" id="2951408"/>
    <lineage>
        <taxon>Bacteria</taxon>
        <taxon>Bacillati</taxon>
        <taxon>Actinomycetota</taxon>
        <taxon>Actinomycetes</taxon>
        <taxon>Mycobacteriales</taxon>
        <taxon>Nocardiaceae</taxon>
        <taxon>Nocardia</taxon>
    </lineage>
</organism>
<protein>
    <submittedName>
        <fullName evidence="1">Uncharacterized protein</fullName>
    </submittedName>
</protein>
<dbReference type="EMBL" id="JAMRXG010000014">
    <property type="protein sequence ID" value="MCM6777273.1"/>
    <property type="molecule type" value="Genomic_DNA"/>
</dbReference>
<evidence type="ECO:0000313" key="2">
    <source>
        <dbReference type="Proteomes" id="UP001139157"/>
    </source>
</evidence>
<gene>
    <name evidence="1" type="ORF">NDR86_27680</name>
</gene>
<dbReference type="AlphaFoldDB" id="A0A9X2EDY1"/>
<keyword evidence="2" id="KW-1185">Reference proteome</keyword>
<reference evidence="1" key="1">
    <citation type="submission" date="2022-06" db="EMBL/GenBank/DDBJ databases">
        <title>Novel species in genus nocardia.</title>
        <authorList>
            <person name="Li F."/>
        </authorList>
    </citation>
    <scope>NUCLEOTIDE SEQUENCE</scope>
    <source>
        <strain evidence="1">CDC141</strain>
    </source>
</reference>
<dbReference type="Proteomes" id="UP001139157">
    <property type="component" value="Unassembled WGS sequence"/>
</dbReference>
<comment type="caution">
    <text evidence="1">The sequence shown here is derived from an EMBL/GenBank/DDBJ whole genome shotgun (WGS) entry which is preliminary data.</text>
</comment>